<comment type="caution">
    <text evidence="1">The sequence shown here is derived from an EMBL/GenBank/DDBJ whole genome shotgun (WGS) entry which is preliminary data.</text>
</comment>
<evidence type="ECO:0000313" key="2">
    <source>
        <dbReference type="Proteomes" id="UP001465976"/>
    </source>
</evidence>
<protein>
    <submittedName>
        <fullName evidence="1">Uncharacterized protein</fullName>
    </submittedName>
</protein>
<organism evidence="1 2">
    <name type="scientific">Marasmius crinis-equi</name>
    <dbReference type="NCBI Taxonomy" id="585013"/>
    <lineage>
        <taxon>Eukaryota</taxon>
        <taxon>Fungi</taxon>
        <taxon>Dikarya</taxon>
        <taxon>Basidiomycota</taxon>
        <taxon>Agaricomycotina</taxon>
        <taxon>Agaricomycetes</taxon>
        <taxon>Agaricomycetidae</taxon>
        <taxon>Agaricales</taxon>
        <taxon>Marasmiineae</taxon>
        <taxon>Marasmiaceae</taxon>
        <taxon>Marasmius</taxon>
    </lineage>
</organism>
<accession>A0ABR3EPM7</accession>
<gene>
    <name evidence="1" type="ORF">V5O48_017202</name>
</gene>
<dbReference type="EMBL" id="JBAHYK010002560">
    <property type="protein sequence ID" value="KAL0564833.1"/>
    <property type="molecule type" value="Genomic_DNA"/>
</dbReference>
<sequence length="160" mass="17856">MSSLNNIPSFPKDCRLKGTENYLQFKSFVISAVRSKGLMGYLDGSIPQPATTTASQLLAQSTTALNSVTPTLNEWFLHEGHVSGLIYQNIEDSEAHGIKPELPAAEMWSSLKAKFEVTSQIHRNIALKKLESLTYSEDEDFSKHLKKPCQASRSCKHSWL</sequence>
<keyword evidence="2" id="KW-1185">Reference proteome</keyword>
<reference evidence="1 2" key="1">
    <citation type="submission" date="2024-02" db="EMBL/GenBank/DDBJ databases">
        <title>A draft genome for the cacao thread blight pathogen Marasmius crinis-equi.</title>
        <authorList>
            <person name="Cohen S.P."/>
            <person name="Baruah I.K."/>
            <person name="Amoako-Attah I."/>
            <person name="Bukari Y."/>
            <person name="Meinhardt L.W."/>
            <person name="Bailey B.A."/>
        </authorList>
    </citation>
    <scope>NUCLEOTIDE SEQUENCE [LARGE SCALE GENOMIC DNA]</scope>
    <source>
        <strain evidence="1 2">GH-76</strain>
    </source>
</reference>
<dbReference type="Pfam" id="PF14223">
    <property type="entry name" value="Retrotran_gag_2"/>
    <property type="match status" value="1"/>
</dbReference>
<name>A0ABR3EPM7_9AGAR</name>
<evidence type="ECO:0000313" key="1">
    <source>
        <dbReference type="EMBL" id="KAL0564833.1"/>
    </source>
</evidence>
<dbReference type="Proteomes" id="UP001465976">
    <property type="component" value="Unassembled WGS sequence"/>
</dbReference>
<proteinExistence type="predicted"/>